<organism evidence="1 2">
    <name type="scientific">Pseudomonas caricapapayae</name>
    <dbReference type="NCBI Taxonomy" id="46678"/>
    <lineage>
        <taxon>Bacteria</taxon>
        <taxon>Pseudomonadati</taxon>
        <taxon>Pseudomonadota</taxon>
        <taxon>Gammaproteobacteria</taxon>
        <taxon>Pseudomonadales</taxon>
        <taxon>Pseudomonadaceae</taxon>
        <taxon>Pseudomonas</taxon>
    </lineage>
</organism>
<name>A0ACC7LQH0_9PSED</name>
<sequence length="153" mass="16112">MQKQFLNVVHGGLSYVGYEFDNLPLPAALLAAQQQIDQVADQARTAVIGDPLRVVEYQLAEHEAKAFAATGFEGDTPPAVQAWVDAAGLEPRAAAESILTEAQAWQGALYAIRAARLKGKQAVLKATSHEQAEGFADTAIATIRASVVGVGNA</sequence>
<evidence type="ECO:0000313" key="2">
    <source>
        <dbReference type="Proteomes" id="UP001615411"/>
    </source>
</evidence>
<accession>A0ACC7LQH0</accession>
<keyword evidence="2" id="KW-1185">Reference proteome</keyword>
<reference evidence="1" key="1">
    <citation type="submission" date="2024-10" db="EMBL/GenBank/DDBJ databases">
        <title>Aeromonas and Pseudomonas from the Cagarras Archipelago, Rio de Janeiro, Brazil.</title>
        <authorList>
            <person name="Canellas A.L.B."/>
            <person name="Laport M.S."/>
        </authorList>
    </citation>
    <scope>NUCLEOTIDE SEQUENCE</scope>
    <source>
        <strain evidence="1">ACP-7</strain>
    </source>
</reference>
<gene>
    <name evidence="1" type="ORF">ACIKP7_03445</name>
</gene>
<evidence type="ECO:0000313" key="1">
    <source>
        <dbReference type="EMBL" id="MFJ1337179.1"/>
    </source>
</evidence>
<dbReference type="EMBL" id="JBIUGF010000006">
    <property type="protein sequence ID" value="MFJ1337179.1"/>
    <property type="molecule type" value="Genomic_DNA"/>
</dbReference>
<comment type="caution">
    <text evidence="1">The sequence shown here is derived from an EMBL/GenBank/DDBJ whole genome shotgun (WGS) entry which is preliminary data.</text>
</comment>
<proteinExistence type="predicted"/>
<dbReference type="Proteomes" id="UP001615411">
    <property type="component" value="Unassembled WGS sequence"/>
</dbReference>
<protein>
    <submittedName>
        <fullName evidence="1">Uncharacterized protein</fullName>
    </submittedName>
</protein>